<protein>
    <submittedName>
        <fullName evidence="1">Uncharacterized protein</fullName>
    </submittedName>
</protein>
<organism evidence="1 2">
    <name type="scientific">Caerostris extrusa</name>
    <name type="common">Bark spider</name>
    <name type="synonym">Caerostris bankana</name>
    <dbReference type="NCBI Taxonomy" id="172846"/>
    <lineage>
        <taxon>Eukaryota</taxon>
        <taxon>Metazoa</taxon>
        <taxon>Ecdysozoa</taxon>
        <taxon>Arthropoda</taxon>
        <taxon>Chelicerata</taxon>
        <taxon>Arachnida</taxon>
        <taxon>Araneae</taxon>
        <taxon>Araneomorphae</taxon>
        <taxon>Entelegynae</taxon>
        <taxon>Araneoidea</taxon>
        <taxon>Araneidae</taxon>
        <taxon>Caerostris</taxon>
    </lineage>
</organism>
<proteinExistence type="predicted"/>
<evidence type="ECO:0000313" key="1">
    <source>
        <dbReference type="EMBL" id="GIX75468.1"/>
    </source>
</evidence>
<reference evidence="1 2" key="1">
    <citation type="submission" date="2021-06" db="EMBL/GenBank/DDBJ databases">
        <title>Caerostris extrusa draft genome.</title>
        <authorList>
            <person name="Kono N."/>
            <person name="Arakawa K."/>
        </authorList>
    </citation>
    <scope>NUCLEOTIDE SEQUENCE [LARGE SCALE GENOMIC DNA]</scope>
</reference>
<accession>A0AAV4MUH7</accession>
<evidence type="ECO:0000313" key="2">
    <source>
        <dbReference type="Proteomes" id="UP001054945"/>
    </source>
</evidence>
<dbReference type="AlphaFoldDB" id="A0AAV4MUH7"/>
<keyword evidence="2" id="KW-1185">Reference proteome</keyword>
<dbReference type="EMBL" id="BPLR01002590">
    <property type="protein sequence ID" value="GIX75468.1"/>
    <property type="molecule type" value="Genomic_DNA"/>
</dbReference>
<dbReference type="Proteomes" id="UP001054945">
    <property type="component" value="Unassembled WGS sequence"/>
</dbReference>
<sequence length="112" mass="13251">MLVKEDFLDFGIETLLYSTPSTVTLTFINADNFCKQYAISYLTFLFRYLFRYIEEHPTGNRPFPLTNSQMKFASDSFCICTNYLRQEGRPNYSIPLSMDPYRPQQTILNFLR</sequence>
<comment type="caution">
    <text evidence="1">The sequence shown here is derived from an EMBL/GenBank/DDBJ whole genome shotgun (WGS) entry which is preliminary data.</text>
</comment>
<name>A0AAV4MUH7_CAEEX</name>
<gene>
    <name evidence="1" type="ORF">CEXT_58131</name>
</gene>